<dbReference type="RefSeq" id="WP_076877905.1">
    <property type="nucleotide sequence ID" value="NZ_MLCN01000016.1"/>
</dbReference>
<gene>
    <name evidence="3" type="ORF">BKE30_06960</name>
</gene>
<dbReference type="SUPFAM" id="SSF88697">
    <property type="entry name" value="PUA domain-like"/>
    <property type="match status" value="1"/>
</dbReference>
<organism evidence="3 4">
    <name type="scientific">Alkanindiges hydrocarboniclasticus</name>
    <dbReference type="NCBI Taxonomy" id="1907941"/>
    <lineage>
        <taxon>Bacteria</taxon>
        <taxon>Pseudomonadati</taxon>
        <taxon>Pseudomonadota</taxon>
        <taxon>Gammaproteobacteria</taxon>
        <taxon>Moraxellales</taxon>
        <taxon>Moraxellaceae</taxon>
        <taxon>Alkanindiges</taxon>
    </lineage>
</organism>
<dbReference type="InterPro" id="IPR015947">
    <property type="entry name" value="PUA-like_sf"/>
</dbReference>
<evidence type="ECO:0000259" key="2">
    <source>
        <dbReference type="Pfam" id="PF01878"/>
    </source>
</evidence>
<protein>
    <submittedName>
        <fullName evidence="3">EVE domain-containing protein</fullName>
    </submittedName>
</protein>
<name>A0A1S8CUR4_9GAMM</name>
<dbReference type="EMBL" id="MLCN01000016">
    <property type="protein sequence ID" value="ONG40892.1"/>
    <property type="molecule type" value="Genomic_DNA"/>
</dbReference>
<reference evidence="3 4" key="1">
    <citation type="submission" date="2016-10" db="EMBL/GenBank/DDBJ databases">
        <title>Draft Genome sequence of Alkanindiges sp. strain H1.</title>
        <authorList>
            <person name="Subhash Y."/>
            <person name="Lee S."/>
        </authorList>
    </citation>
    <scope>NUCLEOTIDE SEQUENCE [LARGE SCALE GENOMIC DNA]</scope>
    <source>
        <strain evidence="3 4">H1</strain>
    </source>
</reference>
<evidence type="ECO:0000313" key="4">
    <source>
        <dbReference type="Proteomes" id="UP000192132"/>
    </source>
</evidence>
<dbReference type="InterPro" id="IPR052181">
    <property type="entry name" value="5hmC_binding"/>
</dbReference>
<dbReference type="FunFam" id="3.10.590.10:FF:000003">
    <property type="entry name" value="Thymocyte nuclear protein 1"/>
    <property type="match status" value="1"/>
</dbReference>
<dbReference type="STRING" id="1907941.BKE30_06960"/>
<keyword evidence="1" id="KW-0597">Phosphoprotein</keyword>
<dbReference type="Gene3D" id="3.10.590.10">
    <property type="entry name" value="ph1033 like domains"/>
    <property type="match status" value="1"/>
</dbReference>
<comment type="caution">
    <text evidence="3">The sequence shown here is derived from an EMBL/GenBank/DDBJ whole genome shotgun (WGS) entry which is preliminary data.</text>
</comment>
<dbReference type="Proteomes" id="UP000192132">
    <property type="component" value="Unassembled WGS sequence"/>
</dbReference>
<dbReference type="OrthoDB" id="9791347at2"/>
<evidence type="ECO:0000313" key="3">
    <source>
        <dbReference type="EMBL" id="ONG40892.1"/>
    </source>
</evidence>
<sequence length="152" mass="17434">MAYWLMKSEPQGFGIDHLQQRGIALWDGVRNYQARNFLRQMQAGDQALFYHSNCKVPGIVGLMTIVKGGYPDPTQFNPEHRYYDPKSTLDQPRWTGVDVEFVEKWSEILPLSALRDIPELEDLPLLQKGSRLSLMPVTMAQWHAILAHKPNA</sequence>
<feature type="domain" description="EVE" evidence="2">
    <location>
        <begin position="2"/>
        <end position="147"/>
    </location>
</feature>
<dbReference type="CDD" id="cd21133">
    <property type="entry name" value="EVE"/>
    <property type="match status" value="1"/>
</dbReference>
<dbReference type="InterPro" id="IPR002740">
    <property type="entry name" value="EVE_domain"/>
</dbReference>
<dbReference type="PANTHER" id="PTHR14087:SF7">
    <property type="entry name" value="THYMOCYTE NUCLEAR PROTEIN 1"/>
    <property type="match status" value="1"/>
</dbReference>
<evidence type="ECO:0000256" key="1">
    <source>
        <dbReference type="ARBA" id="ARBA00022553"/>
    </source>
</evidence>
<dbReference type="InterPro" id="IPR047197">
    <property type="entry name" value="THYN1-like_EVE"/>
</dbReference>
<dbReference type="PANTHER" id="PTHR14087">
    <property type="entry name" value="THYMOCYTE NUCLEAR PROTEIN 1"/>
    <property type="match status" value="1"/>
</dbReference>
<dbReference type="Pfam" id="PF01878">
    <property type="entry name" value="EVE"/>
    <property type="match status" value="1"/>
</dbReference>
<accession>A0A1S8CUR4</accession>
<keyword evidence="4" id="KW-1185">Reference proteome</keyword>
<dbReference type="AlphaFoldDB" id="A0A1S8CUR4"/>
<proteinExistence type="predicted"/>